<evidence type="ECO:0000313" key="1">
    <source>
        <dbReference type="EMBL" id="KAF2595562.1"/>
    </source>
</evidence>
<proteinExistence type="predicted"/>
<accession>A0A8S9KNE8</accession>
<name>A0A8S9KNE8_BRACR</name>
<gene>
    <name evidence="1" type="ORF">F2Q68_00009090</name>
</gene>
<comment type="caution">
    <text evidence="1">The sequence shown here is derived from an EMBL/GenBank/DDBJ whole genome shotgun (WGS) entry which is preliminary data.</text>
</comment>
<reference evidence="1" key="1">
    <citation type="submission" date="2019-12" db="EMBL/GenBank/DDBJ databases">
        <title>Genome sequencing and annotation of Brassica cretica.</title>
        <authorList>
            <person name="Studholme D.J."/>
            <person name="Sarris P.F."/>
        </authorList>
    </citation>
    <scope>NUCLEOTIDE SEQUENCE</scope>
    <source>
        <strain evidence="1">PFS-001/15</strain>
        <tissue evidence="1">Leaf</tissue>
    </source>
</reference>
<protein>
    <submittedName>
        <fullName evidence="1">Uncharacterized protein</fullName>
    </submittedName>
</protein>
<evidence type="ECO:0000313" key="2">
    <source>
        <dbReference type="Proteomes" id="UP000712281"/>
    </source>
</evidence>
<dbReference type="EMBL" id="QGKW02000717">
    <property type="protein sequence ID" value="KAF2595562.1"/>
    <property type="molecule type" value="Genomic_DNA"/>
</dbReference>
<organism evidence="1 2">
    <name type="scientific">Brassica cretica</name>
    <name type="common">Mustard</name>
    <dbReference type="NCBI Taxonomy" id="69181"/>
    <lineage>
        <taxon>Eukaryota</taxon>
        <taxon>Viridiplantae</taxon>
        <taxon>Streptophyta</taxon>
        <taxon>Embryophyta</taxon>
        <taxon>Tracheophyta</taxon>
        <taxon>Spermatophyta</taxon>
        <taxon>Magnoliopsida</taxon>
        <taxon>eudicotyledons</taxon>
        <taxon>Gunneridae</taxon>
        <taxon>Pentapetalae</taxon>
        <taxon>rosids</taxon>
        <taxon>malvids</taxon>
        <taxon>Brassicales</taxon>
        <taxon>Brassicaceae</taxon>
        <taxon>Brassiceae</taxon>
        <taxon>Brassica</taxon>
    </lineage>
</organism>
<sequence length="129" mass="13984">MRKVLYYSRRSFSGVVSKAHASLLAMSCASAAVMDLKLKNTVFEFSYSEAVDALNNPLESGLLLVPDTCNRAASAIADSVTRDQRLQSYIATGGPRWLSDLLSKEASAWPIGFHSDCILGCWHCLAAPV</sequence>
<dbReference type="AlphaFoldDB" id="A0A8S9KNE8"/>
<dbReference type="Proteomes" id="UP000712281">
    <property type="component" value="Unassembled WGS sequence"/>
</dbReference>